<accession>A0A3A3G9P6</accession>
<evidence type="ECO:0000256" key="2">
    <source>
        <dbReference type="ARBA" id="ARBA00023082"/>
    </source>
</evidence>
<evidence type="ECO:0000313" key="6">
    <source>
        <dbReference type="EMBL" id="RJG17762.1"/>
    </source>
</evidence>
<comment type="caution">
    <text evidence="6">The sequence shown here is derived from an EMBL/GenBank/DDBJ whole genome shotgun (WGS) entry which is preliminary data.</text>
</comment>
<evidence type="ECO:0000313" key="7">
    <source>
        <dbReference type="Proteomes" id="UP000266177"/>
    </source>
</evidence>
<gene>
    <name evidence="6" type="ORF">DQX05_27415</name>
</gene>
<dbReference type="Proteomes" id="UP000266177">
    <property type="component" value="Unassembled WGS sequence"/>
</dbReference>
<proteinExistence type="predicted"/>
<dbReference type="GO" id="GO:0003677">
    <property type="term" value="F:DNA binding"/>
    <property type="evidence" value="ECO:0007669"/>
    <property type="project" value="UniProtKB-KW"/>
</dbReference>
<evidence type="ECO:0000256" key="3">
    <source>
        <dbReference type="ARBA" id="ARBA00023125"/>
    </source>
</evidence>
<name>A0A3A3G9P6_PANTH</name>
<keyword evidence="2" id="KW-0731">Sigma factor</keyword>
<dbReference type="InterPro" id="IPR013325">
    <property type="entry name" value="RNA_pol_sigma_r2"/>
</dbReference>
<dbReference type="Pfam" id="PF04542">
    <property type="entry name" value="Sigma70_r2"/>
    <property type="match status" value="1"/>
</dbReference>
<protein>
    <submittedName>
        <fullName evidence="6">Sigma-70 family RNA polymerase sigma factor</fullName>
    </submittedName>
</protein>
<evidence type="ECO:0000256" key="1">
    <source>
        <dbReference type="ARBA" id="ARBA00023015"/>
    </source>
</evidence>
<dbReference type="SUPFAM" id="SSF88946">
    <property type="entry name" value="Sigma2 domain of RNA polymerase sigma factors"/>
    <property type="match status" value="1"/>
</dbReference>
<dbReference type="Gene3D" id="1.10.1740.10">
    <property type="match status" value="1"/>
</dbReference>
<organism evidence="6 7">
    <name type="scientific">Paenibacillus thiaminolyticus</name>
    <name type="common">Bacillus thiaminolyticus</name>
    <dbReference type="NCBI Taxonomy" id="49283"/>
    <lineage>
        <taxon>Bacteria</taxon>
        <taxon>Bacillati</taxon>
        <taxon>Bacillota</taxon>
        <taxon>Bacilli</taxon>
        <taxon>Bacillales</taxon>
        <taxon>Paenibacillaceae</taxon>
        <taxon>Paenibacillus</taxon>
    </lineage>
</organism>
<sequence length="185" mass="21623">MLVSDFKTDDFLGEICESYYNDVYEFCVHLVNNNRQFYGMAEDCTQETFLIAGRQTEKLKSHPSIKGWLFLTAKHLVQKSFRSYEKRRKNEVLTEHLSILTSPCKCGLDSAFESFLDIHECKAEILMMLKEEEYRLYIDYFALNKSVDQIAAANHISYTATTSRICRLRKKIQSLIFTYIGDSFD</sequence>
<dbReference type="GO" id="GO:0016987">
    <property type="term" value="F:sigma factor activity"/>
    <property type="evidence" value="ECO:0007669"/>
    <property type="project" value="UniProtKB-KW"/>
</dbReference>
<feature type="domain" description="RNA polymerase sigma-70 region 2" evidence="5">
    <location>
        <begin position="17"/>
        <end position="84"/>
    </location>
</feature>
<reference evidence="6 7" key="1">
    <citation type="submission" date="2018-09" db="EMBL/GenBank/DDBJ databases">
        <title>Paenibacillus SK2017-BO5.</title>
        <authorList>
            <person name="Piskunova J.V."/>
            <person name="Dubiley S.A."/>
            <person name="Severinov K.V."/>
        </authorList>
    </citation>
    <scope>NUCLEOTIDE SEQUENCE [LARGE SCALE GENOMIC DNA]</scope>
    <source>
        <strain evidence="6 7">BO5</strain>
    </source>
</reference>
<dbReference type="GO" id="GO:0006352">
    <property type="term" value="P:DNA-templated transcription initiation"/>
    <property type="evidence" value="ECO:0007669"/>
    <property type="project" value="InterPro"/>
</dbReference>
<keyword evidence="3" id="KW-0238">DNA-binding</keyword>
<dbReference type="PANTHER" id="PTHR43133:SF8">
    <property type="entry name" value="RNA POLYMERASE SIGMA FACTOR HI_1459-RELATED"/>
    <property type="match status" value="1"/>
</dbReference>
<dbReference type="AlphaFoldDB" id="A0A3A3G9P6"/>
<keyword evidence="4" id="KW-0804">Transcription</keyword>
<dbReference type="EMBL" id="QYZD01000046">
    <property type="protein sequence ID" value="RJG17762.1"/>
    <property type="molecule type" value="Genomic_DNA"/>
</dbReference>
<keyword evidence="1" id="KW-0805">Transcription regulation</keyword>
<dbReference type="OrthoDB" id="2058874at2"/>
<evidence type="ECO:0000256" key="4">
    <source>
        <dbReference type="ARBA" id="ARBA00023163"/>
    </source>
</evidence>
<dbReference type="PANTHER" id="PTHR43133">
    <property type="entry name" value="RNA POLYMERASE ECF-TYPE SIGMA FACTO"/>
    <property type="match status" value="1"/>
</dbReference>
<dbReference type="InterPro" id="IPR007627">
    <property type="entry name" value="RNA_pol_sigma70_r2"/>
</dbReference>
<dbReference type="RefSeq" id="WP_119796456.1">
    <property type="nucleotide sequence ID" value="NZ_QYZD01000046.1"/>
</dbReference>
<dbReference type="InterPro" id="IPR039425">
    <property type="entry name" value="RNA_pol_sigma-70-like"/>
</dbReference>
<evidence type="ECO:0000259" key="5">
    <source>
        <dbReference type="Pfam" id="PF04542"/>
    </source>
</evidence>